<keyword evidence="1" id="KW-1133">Transmembrane helix</keyword>
<keyword evidence="1" id="KW-0472">Membrane</keyword>
<organism evidence="2">
    <name type="scientific">Octopus bimaculoides</name>
    <name type="common">California two-spotted octopus</name>
    <dbReference type="NCBI Taxonomy" id="37653"/>
    <lineage>
        <taxon>Eukaryota</taxon>
        <taxon>Metazoa</taxon>
        <taxon>Spiralia</taxon>
        <taxon>Lophotrochozoa</taxon>
        <taxon>Mollusca</taxon>
        <taxon>Cephalopoda</taxon>
        <taxon>Coleoidea</taxon>
        <taxon>Octopodiformes</taxon>
        <taxon>Octopoda</taxon>
        <taxon>Incirrata</taxon>
        <taxon>Octopodidae</taxon>
        <taxon>Octopus</taxon>
    </lineage>
</organism>
<dbReference type="EMBL" id="KQ419345">
    <property type="protein sequence ID" value="KOF83892.1"/>
    <property type="molecule type" value="Genomic_DNA"/>
</dbReference>
<sequence length="68" mass="8404">MYTILCELLFIVTMHLYIIFNLLQFPCKGHIFLFLHEQLLLLGLLLYFVFFQLYCIYYVFAVLLYQYY</sequence>
<name>A0A0L8H3W6_OCTBM</name>
<feature type="transmembrane region" description="Helical" evidence="1">
    <location>
        <begin position="7"/>
        <end position="25"/>
    </location>
</feature>
<keyword evidence="1" id="KW-0812">Transmembrane</keyword>
<proteinExistence type="predicted"/>
<feature type="transmembrane region" description="Helical" evidence="1">
    <location>
        <begin position="45"/>
        <end position="65"/>
    </location>
</feature>
<protein>
    <submittedName>
        <fullName evidence="2">Uncharacterized protein</fullName>
    </submittedName>
</protein>
<reference evidence="2" key="1">
    <citation type="submission" date="2015-07" db="EMBL/GenBank/DDBJ databases">
        <title>MeaNS - Measles Nucleotide Surveillance Program.</title>
        <authorList>
            <person name="Tran T."/>
            <person name="Druce J."/>
        </authorList>
    </citation>
    <scope>NUCLEOTIDE SEQUENCE</scope>
    <source>
        <strain evidence="2">UCB-OBI-ISO-001</strain>
        <tissue evidence="2">Gonad</tissue>
    </source>
</reference>
<evidence type="ECO:0000313" key="2">
    <source>
        <dbReference type="EMBL" id="KOF83892.1"/>
    </source>
</evidence>
<evidence type="ECO:0000256" key="1">
    <source>
        <dbReference type="SAM" id="Phobius"/>
    </source>
</evidence>
<dbReference type="AlphaFoldDB" id="A0A0L8H3W6"/>
<accession>A0A0L8H3W6</accession>
<gene>
    <name evidence="2" type="ORF">OCBIM_22023084mg</name>
</gene>